<reference evidence="10 11" key="1">
    <citation type="submission" date="2023-08" db="EMBL/GenBank/DDBJ databases">
        <title>Black Yeasts Isolated from many extreme environments.</title>
        <authorList>
            <person name="Coleine C."/>
            <person name="Stajich J.E."/>
            <person name="Selbmann L."/>
        </authorList>
    </citation>
    <scope>NUCLEOTIDE SEQUENCE [LARGE SCALE GENOMIC DNA]</scope>
    <source>
        <strain evidence="10 11">CCFEE 5792</strain>
    </source>
</reference>
<evidence type="ECO:0000256" key="3">
    <source>
        <dbReference type="ARBA" id="ARBA00022692"/>
    </source>
</evidence>
<dbReference type="PANTHER" id="PTHR43341">
    <property type="entry name" value="AMINO ACID PERMEASE"/>
    <property type="match status" value="1"/>
</dbReference>
<dbReference type="Gene3D" id="1.20.1740.10">
    <property type="entry name" value="Amino acid/polyamine transporter I"/>
    <property type="match status" value="1"/>
</dbReference>
<keyword evidence="5 8" id="KW-1133">Transmembrane helix</keyword>
<comment type="caution">
    <text evidence="10">The sequence shown here is derived from an EMBL/GenBank/DDBJ whole genome shotgun (WGS) entry which is preliminary data.</text>
</comment>
<dbReference type="InterPro" id="IPR004840">
    <property type="entry name" value="Amino_acid_permease_CS"/>
</dbReference>
<protein>
    <recommendedName>
        <fullName evidence="9">Amino acid permease/ SLC12A domain-containing protein</fullName>
    </recommendedName>
</protein>
<evidence type="ECO:0000256" key="1">
    <source>
        <dbReference type="ARBA" id="ARBA00004141"/>
    </source>
</evidence>
<accession>A0AAV9N4W2</accession>
<evidence type="ECO:0000256" key="6">
    <source>
        <dbReference type="ARBA" id="ARBA00023136"/>
    </source>
</evidence>
<keyword evidence="4" id="KW-0029">Amino-acid transport</keyword>
<name>A0AAV9N4W2_9EURO</name>
<dbReference type="AlphaFoldDB" id="A0AAV9N4W2"/>
<dbReference type="GO" id="GO:0016020">
    <property type="term" value="C:membrane"/>
    <property type="evidence" value="ECO:0007669"/>
    <property type="project" value="UniProtKB-SubCell"/>
</dbReference>
<dbReference type="PROSITE" id="PS00218">
    <property type="entry name" value="AMINO_ACID_PERMEASE_1"/>
    <property type="match status" value="1"/>
</dbReference>
<evidence type="ECO:0000256" key="2">
    <source>
        <dbReference type="ARBA" id="ARBA00022448"/>
    </source>
</evidence>
<evidence type="ECO:0000313" key="10">
    <source>
        <dbReference type="EMBL" id="KAK5048085.1"/>
    </source>
</evidence>
<dbReference type="EMBL" id="JAVRRD010000023">
    <property type="protein sequence ID" value="KAK5048085.1"/>
    <property type="molecule type" value="Genomic_DNA"/>
</dbReference>
<dbReference type="PANTHER" id="PTHR43341:SF9">
    <property type="entry name" value="DICARBOXYLIC AMINO ACID PERMEASE"/>
    <property type="match status" value="1"/>
</dbReference>
<feature type="compositionally biased region" description="Basic and acidic residues" evidence="7">
    <location>
        <begin position="1"/>
        <end position="23"/>
    </location>
</feature>
<sequence length="112" mass="12123">MSRADDHYAGEEHGSVETQRVEDEALPNDLHRDFKRRQVYMFSLACAIGTGLIIGSGTGLARGGPGFLLISYILIGVTVFFVMTALGEMATFLPMKKGFGGYATRMVDPAFG</sequence>
<keyword evidence="11" id="KW-1185">Reference proteome</keyword>
<dbReference type="GeneID" id="89974447"/>
<evidence type="ECO:0000259" key="9">
    <source>
        <dbReference type="Pfam" id="PF00324"/>
    </source>
</evidence>
<proteinExistence type="predicted"/>
<dbReference type="InterPro" id="IPR004841">
    <property type="entry name" value="AA-permease/SLC12A_dom"/>
</dbReference>
<dbReference type="RefSeq" id="XP_064703591.1">
    <property type="nucleotide sequence ID" value="XM_064849836.1"/>
</dbReference>
<evidence type="ECO:0000256" key="8">
    <source>
        <dbReference type="SAM" id="Phobius"/>
    </source>
</evidence>
<dbReference type="Proteomes" id="UP001358417">
    <property type="component" value="Unassembled WGS sequence"/>
</dbReference>
<feature type="region of interest" description="Disordered" evidence="7">
    <location>
        <begin position="1"/>
        <end position="24"/>
    </location>
</feature>
<keyword evidence="3 8" id="KW-0812">Transmembrane</keyword>
<evidence type="ECO:0000256" key="7">
    <source>
        <dbReference type="SAM" id="MobiDB-lite"/>
    </source>
</evidence>
<feature type="domain" description="Amino acid permease/ SLC12A" evidence="9">
    <location>
        <begin position="39"/>
        <end position="112"/>
    </location>
</feature>
<comment type="subcellular location">
    <subcellularLocation>
        <location evidence="1">Membrane</location>
        <topology evidence="1">Multi-pass membrane protein</topology>
    </subcellularLocation>
</comment>
<organism evidence="10 11">
    <name type="scientific">Exophiala bonariae</name>
    <dbReference type="NCBI Taxonomy" id="1690606"/>
    <lineage>
        <taxon>Eukaryota</taxon>
        <taxon>Fungi</taxon>
        <taxon>Dikarya</taxon>
        <taxon>Ascomycota</taxon>
        <taxon>Pezizomycotina</taxon>
        <taxon>Eurotiomycetes</taxon>
        <taxon>Chaetothyriomycetidae</taxon>
        <taxon>Chaetothyriales</taxon>
        <taxon>Herpotrichiellaceae</taxon>
        <taxon>Exophiala</taxon>
    </lineage>
</organism>
<feature type="transmembrane region" description="Helical" evidence="8">
    <location>
        <begin position="39"/>
        <end position="61"/>
    </location>
</feature>
<evidence type="ECO:0000256" key="4">
    <source>
        <dbReference type="ARBA" id="ARBA00022970"/>
    </source>
</evidence>
<dbReference type="InterPro" id="IPR050524">
    <property type="entry name" value="APC_YAT"/>
</dbReference>
<feature type="transmembrane region" description="Helical" evidence="8">
    <location>
        <begin position="67"/>
        <end position="87"/>
    </location>
</feature>
<dbReference type="Pfam" id="PF00324">
    <property type="entry name" value="AA_permease"/>
    <property type="match status" value="1"/>
</dbReference>
<keyword evidence="2" id="KW-0813">Transport</keyword>
<dbReference type="GO" id="GO:0015171">
    <property type="term" value="F:amino acid transmembrane transporter activity"/>
    <property type="evidence" value="ECO:0007669"/>
    <property type="project" value="TreeGrafter"/>
</dbReference>
<evidence type="ECO:0000256" key="5">
    <source>
        <dbReference type="ARBA" id="ARBA00022989"/>
    </source>
</evidence>
<gene>
    <name evidence="10" type="ORF">LTR84_006275</name>
</gene>
<keyword evidence="6 8" id="KW-0472">Membrane</keyword>
<evidence type="ECO:0000313" key="11">
    <source>
        <dbReference type="Proteomes" id="UP001358417"/>
    </source>
</evidence>